<organism evidence="3">
    <name type="scientific">Arundo donax</name>
    <name type="common">Giant reed</name>
    <name type="synonym">Donax arundinaceus</name>
    <dbReference type="NCBI Taxonomy" id="35708"/>
    <lineage>
        <taxon>Eukaryota</taxon>
        <taxon>Viridiplantae</taxon>
        <taxon>Streptophyta</taxon>
        <taxon>Embryophyta</taxon>
        <taxon>Tracheophyta</taxon>
        <taxon>Spermatophyta</taxon>
        <taxon>Magnoliopsida</taxon>
        <taxon>Liliopsida</taxon>
        <taxon>Poales</taxon>
        <taxon>Poaceae</taxon>
        <taxon>PACMAD clade</taxon>
        <taxon>Arundinoideae</taxon>
        <taxon>Arundineae</taxon>
        <taxon>Arundo</taxon>
    </lineage>
</organism>
<reference evidence="3" key="1">
    <citation type="submission" date="2014-09" db="EMBL/GenBank/DDBJ databases">
        <authorList>
            <person name="Magalhaes I.L.F."/>
            <person name="Oliveira U."/>
            <person name="Santos F.R."/>
            <person name="Vidigal T.H.D.A."/>
            <person name="Brescovit A.D."/>
            <person name="Santos A.J."/>
        </authorList>
    </citation>
    <scope>NUCLEOTIDE SEQUENCE</scope>
    <source>
        <tissue evidence="3">Shoot tissue taken approximately 20 cm above the soil surface</tissue>
    </source>
</reference>
<feature type="transmembrane region" description="Helical" evidence="2">
    <location>
        <begin position="30"/>
        <end position="53"/>
    </location>
</feature>
<feature type="transmembrane region" description="Helical" evidence="2">
    <location>
        <begin position="65"/>
        <end position="82"/>
    </location>
</feature>
<evidence type="ECO:0000313" key="3">
    <source>
        <dbReference type="EMBL" id="JAE21566.1"/>
    </source>
</evidence>
<sequence length="99" mass="11064">MAATEMEVKQAEGGAGPGGREGHRENGRGFNWAGFFRNPFILPQILLYVYLFYTKLPGLDELGALLVWLLLLLPMCVLNLAGTHKLKELADKHNRQKQA</sequence>
<proteinExistence type="predicted"/>
<dbReference type="AlphaFoldDB" id="A0A0A9GG91"/>
<protein>
    <submittedName>
        <fullName evidence="3">Uncharacterized protein</fullName>
    </submittedName>
</protein>
<dbReference type="EMBL" id="GBRH01176330">
    <property type="protein sequence ID" value="JAE21566.1"/>
    <property type="molecule type" value="Transcribed_RNA"/>
</dbReference>
<evidence type="ECO:0000256" key="1">
    <source>
        <dbReference type="SAM" id="MobiDB-lite"/>
    </source>
</evidence>
<evidence type="ECO:0000256" key="2">
    <source>
        <dbReference type="SAM" id="Phobius"/>
    </source>
</evidence>
<reference evidence="3" key="2">
    <citation type="journal article" date="2015" name="Data Brief">
        <title>Shoot transcriptome of the giant reed, Arundo donax.</title>
        <authorList>
            <person name="Barrero R.A."/>
            <person name="Guerrero F.D."/>
            <person name="Moolhuijzen P."/>
            <person name="Goolsby J.A."/>
            <person name="Tidwell J."/>
            <person name="Bellgard S.E."/>
            <person name="Bellgard M.I."/>
        </authorList>
    </citation>
    <scope>NUCLEOTIDE SEQUENCE</scope>
    <source>
        <tissue evidence="3">Shoot tissue taken approximately 20 cm above the soil surface</tissue>
    </source>
</reference>
<keyword evidence="2" id="KW-1133">Transmembrane helix</keyword>
<keyword evidence="2" id="KW-0472">Membrane</keyword>
<feature type="region of interest" description="Disordered" evidence="1">
    <location>
        <begin position="1"/>
        <end position="25"/>
    </location>
</feature>
<name>A0A0A9GG91_ARUDO</name>
<feature type="compositionally biased region" description="Basic and acidic residues" evidence="1">
    <location>
        <begin position="1"/>
        <end position="10"/>
    </location>
</feature>
<accession>A0A0A9GG91</accession>
<keyword evidence="2" id="KW-0812">Transmembrane</keyword>